<name>A0A7J8TSL9_9ROSI</name>
<keyword evidence="2" id="KW-1185">Reference proteome</keyword>
<dbReference type="AlphaFoldDB" id="A0A7J8TSL9"/>
<dbReference type="OrthoDB" id="998882at2759"/>
<evidence type="ECO:0000313" key="2">
    <source>
        <dbReference type="Proteomes" id="UP000593573"/>
    </source>
</evidence>
<accession>A0A7J8TSL9</accession>
<sequence length="102" mass="11793">MNCTKPIKSSLYIEASRCTTKSNTSSSLPTSHFYFLNGNTHPSDINQACTIKTEVLIMVNNITGMSTLDIYKKLSEGFWVKWSRWDSDSCYYNKNKVWFKDM</sequence>
<evidence type="ECO:0000313" key="1">
    <source>
        <dbReference type="EMBL" id="MBA0641226.1"/>
    </source>
</evidence>
<protein>
    <submittedName>
        <fullName evidence="1">Uncharacterized protein</fullName>
    </submittedName>
</protein>
<dbReference type="EMBL" id="JABFAB010000002">
    <property type="protein sequence ID" value="MBA0641226.1"/>
    <property type="molecule type" value="Genomic_DNA"/>
</dbReference>
<dbReference type="Proteomes" id="UP000593573">
    <property type="component" value="Unassembled WGS sequence"/>
</dbReference>
<proteinExistence type="predicted"/>
<comment type="caution">
    <text evidence="1">The sequence shown here is derived from an EMBL/GenBank/DDBJ whole genome shotgun (WGS) entry which is preliminary data.</text>
</comment>
<organism evidence="1 2">
    <name type="scientific">Gossypium klotzschianum</name>
    <dbReference type="NCBI Taxonomy" id="34286"/>
    <lineage>
        <taxon>Eukaryota</taxon>
        <taxon>Viridiplantae</taxon>
        <taxon>Streptophyta</taxon>
        <taxon>Embryophyta</taxon>
        <taxon>Tracheophyta</taxon>
        <taxon>Spermatophyta</taxon>
        <taxon>Magnoliopsida</taxon>
        <taxon>eudicotyledons</taxon>
        <taxon>Gunneridae</taxon>
        <taxon>Pentapetalae</taxon>
        <taxon>rosids</taxon>
        <taxon>malvids</taxon>
        <taxon>Malvales</taxon>
        <taxon>Malvaceae</taxon>
        <taxon>Malvoideae</taxon>
        <taxon>Gossypium</taxon>
    </lineage>
</organism>
<gene>
    <name evidence="1" type="ORF">Goklo_025794</name>
</gene>
<reference evidence="1 2" key="1">
    <citation type="journal article" date="2019" name="Genome Biol. Evol.">
        <title>Insights into the evolution of the New World diploid cottons (Gossypium, subgenus Houzingenia) based on genome sequencing.</title>
        <authorList>
            <person name="Grover C.E."/>
            <person name="Arick M.A. 2nd"/>
            <person name="Thrash A."/>
            <person name="Conover J.L."/>
            <person name="Sanders W.S."/>
            <person name="Peterson D.G."/>
            <person name="Frelichowski J.E."/>
            <person name="Scheffler J.A."/>
            <person name="Scheffler B.E."/>
            <person name="Wendel J.F."/>
        </authorList>
    </citation>
    <scope>NUCLEOTIDE SEQUENCE [LARGE SCALE GENOMIC DNA]</scope>
    <source>
        <strain evidence="1">57</strain>
        <tissue evidence="1">Leaf</tissue>
    </source>
</reference>